<dbReference type="SUPFAM" id="SSF54631">
    <property type="entry name" value="CBS-domain pair"/>
    <property type="match status" value="1"/>
</dbReference>
<accession>A0A1C0ZW70</accession>
<dbReference type="PIRSF" id="PIRSF026546">
    <property type="entry name" value="UCP026546_CBS_YqzB"/>
    <property type="match status" value="1"/>
</dbReference>
<dbReference type="Gene3D" id="3.10.580.10">
    <property type="entry name" value="CBS-domain"/>
    <property type="match status" value="1"/>
</dbReference>
<keyword evidence="4" id="KW-0418">Kinase</keyword>
<sequence length="211" mass="22729">MIELTARQLEIIDLVGKHAPIAGERIAELLGISRPTIRSDLAVLVMLGHIDAKPKVGYFLGTAALDTHTPFKGIETRKVKDVMSIPVVLRETVTVSDAVVTLFLENVGSLMIVNMEGTLAGVVSRKDLLKVTLGHATATAMPVSLVMTRQPNIITVQPEDSVLDAARKMIHHEVDSLPVIKSIEGKEGLEVVGRITKTTMTKLLLDVALGT</sequence>
<keyword evidence="2" id="KW-0129">CBS domain</keyword>
<dbReference type="RefSeq" id="WP_065856543.1">
    <property type="nucleotide sequence ID" value="NZ_LYPC01000027.1"/>
</dbReference>
<dbReference type="Pfam" id="PF08279">
    <property type="entry name" value="HTH_11"/>
    <property type="match status" value="1"/>
</dbReference>
<dbReference type="Pfam" id="PF00571">
    <property type="entry name" value="CBS"/>
    <property type="match status" value="2"/>
</dbReference>
<dbReference type="SUPFAM" id="SSF46785">
    <property type="entry name" value="Winged helix' DNA-binding domain"/>
    <property type="match status" value="1"/>
</dbReference>
<dbReference type="InterPro" id="IPR051462">
    <property type="entry name" value="CBS_domain-containing"/>
</dbReference>
<dbReference type="InterPro" id="IPR016842">
    <property type="entry name" value="UCP026546_HTH-CBS"/>
</dbReference>
<dbReference type="OrthoDB" id="9793615at2"/>
<dbReference type="PANTHER" id="PTHR48108">
    <property type="entry name" value="CBS DOMAIN-CONTAINING PROTEIN CBSX2, CHLOROPLASTIC"/>
    <property type="match status" value="1"/>
</dbReference>
<evidence type="ECO:0000259" key="3">
    <source>
        <dbReference type="PROSITE" id="PS51371"/>
    </source>
</evidence>
<dbReference type="InterPro" id="IPR000644">
    <property type="entry name" value="CBS_dom"/>
</dbReference>
<evidence type="ECO:0000313" key="5">
    <source>
        <dbReference type="Proteomes" id="UP000093309"/>
    </source>
</evidence>
<feature type="domain" description="CBS" evidence="3">
    <location>
        <begin position="147"/>
        <end position="211"/>
    </location>
</feature>
<reference evidence="5" key="1">
    <citation type="submission" date="2016-05" db="EMBL/GenBank/DDBJ databases">
        <title>Paenibacillus oryzae. sp. nov., isolated from the rice root.</title>
        <authorList>
            <person name="Zhang J."/>
            <person name="Zhang X."/>
        </authorList>
    </citation>
    <scope>NUCLEOTIDE SEQUENCE [LARGE SCALE GENOMIC DNA]</scope>
    <source>
        <strain evidence="5">KCTC13222</strain>
    </source>
</reference>
<dbReference type="EMBL" id="LYPC01000027">
    <property type="protein sequence ID" value="OCT12339.1"/>
    <property type="molecule type" value="Genomic_DNA"/>
</dbReference>
<dbReference type="GO" id="GO:0016301">
    <property type="term" value="F:kinase activity"/>
    <property type="evidence" value="ECO:0007669"/>
    <property type="project" value="UniProtKB-KW"/>
</dbReference>
<dbReference type="PANTHER" id="PTHR48108:SF32">
    <property type="entry name" value="TRANSCRIPTIONAL REPRESSOR CCPN"/>
    <property type="match status" value="1"/>
</dbReference>
<keyword evidence="1" id="KW-0677">Repeat</keyword>
<dbReference type="InterPro" id="IPR036388">
    <property type="entry name" value="WH-like_DNA-bd_sf"/>
</dbReference>
<protein>
    <submittedName>
        <fullName evidence="4">Histidine kinase</fullName>
    </submittedName>
</protein>
<dbReference type="STRING" id="512399.A8709_31410"/>
<gene>
    <name evidence="4" type="ORF">A8709_31410</name>
</gene>
<evidence type="ECO:0000256" key="2">
    <source>
        <dbReference type="PROSITE-ProRule" id="PRU00703"/>
    </source>
</evidence>
<comment type="caution">
    <text evidence="4">The sequence shown here is derived from an EMBL/GenBank/DDBJ whole genome shotgun (WGS) entry which is preliminary data.</text>
</comment>
<dbReference type="SMART" id="SM00116">
    <property type="entry name" value="CBS"/>
    <property type="match status" value="2"/>
</dbReference>
<dbReference type="InterPro" id="IPR046342">
    <property type="entry name" value="CBS_dom_sf"/>
</dbReference>
<dbReference type="Proteomes" id="UP000093309">
    <property type="component" value="Unassembled WGS sequence"/>
</dbReference>
<dbReference type="Gene3D" id="1.10.10.10">
    <property type="entry name" value="Winged helix-like DNA-binding domain superfamily/Winged helix DNA-binding domain"/>
    <property type="match status" value="1"/>
</dbReference>
<dbReference type="InterPro" id="IPR036390">
    <property type="entry name" value="WH_DNA-bd_sf"/>
</dbReference>
<dbReference type="InterPro" id="IPR013196">
    <property type="entry name" value="HTH_11"/>
</dbReference>
<keyword evidence="4" id="KW-0808">Transferase</keyword>
<dbReference type="CDD" id="cd04617">
    <property type="entry name" value="CBS_pair_CcpN"/>
    <property type="match status" value="1"/>
</dbReference>
<feature type="domain" description="CBS" evidence="3">
    <location>
        <begin position="82"/>
        <end position="139"/>
    </location>
</feature>
<keyword evidence="5" id="KW-1185">Reference proteome</keyword>
<name>A0A1C0ZW70_9BACL</name>
<dbReference type="AlphaFoldDB" id="A0A1C0ZW70"/>
<proteinExistence type="predicted"/>
<evidence type="ECO:0000256" key="1">
    <source>
        <dbReference type="ARBA" id="ARBA00022737"/>
    </source>
</evidence>
<evidence type="ECO:0000313" key="4">
    <source>
        <dbReference type="EMBL" id="OCT12339.1"/>
    </source>
</evidence>
<organism evidence="4 5">
    <name type="scientific">Paenibacillus pectinilyticus</name>
    <dbReference type="NCBI Taxonomy" id="512399"/>
    <lineage>
        <taxon>Bacteria</taxon>
        <taxon>Bacillati</taxon>
        <taxon>Bacillota</taxon>
        <taxon>Bacilli</taxon>
        <taxon>Bacillales</taxon>
        <taxon>Paenibacillaceae</taxon>
        <taxon>Paenibacillus</taxon>
    </lineage>
</organism>
<dbReference type="PROSITE" id="PS51371">
    <property type="entry name" value="CBS"/>
    <property type="match status" value="2"/>
</dbReference>